<protein>
    <recommendedName>
        <fullName evidence="4">Methyl-accepting transducer domain-containing protein</fullName>
    </recommendedName>
</protein>
<reference evidence="5 6" key="1">
    <citation type="submission" date="2021-02" db="EMBL/GenBank/DDBJ databases">
        <title>Niveibacterium changnyeongensis HC41.</title>
        <authorList>
            <person name="Kang M."/>
        </authorList>
    </citation>
    <scope>NUCLEOTIDE SEQUENCE [LARGE SCALE GENOMIC DNA]</scope>
    <source>
        <strain evidence="5 6">HC41</strain>
    </source>
</reference>
<gene>
    <name evidence="5" type="ORF">JY500_05165</name>
</gene>
<dbReference type="InterPro" id="IPR025991">
    <property type="entry name" value="Chemoreceptor_zinc-bind_dom"/>
</dbReference>
<dbReference type="Proteomes" id="UP000663570">
    <property type="component" value="Chromosome"/>
</dbReference>
<dbReference type="Pfam" id="PF00015">
    <property type="entry name" value="MCPsignal"/>
    <property type="match status" value="1"/>
</dbReference>
<evidence type="ECO:0000313" key="6">
    <source>
        <dbReference type="Proteomes" id="UP000663570"/>
    </source>
</evidence>
<organism evidence="5 6">
    <name type="scientific">Niveibacterium microcysteis</name>
    <dbReference type="NCBI Taxonomy" id="2811415"/>
    <lineage>
        <taxon>Bacteria</taxon>
        <taxon>Pseudomonadati</taxon>
        <taxon>Pseudomonadota</taxon>
        <taxon>Betaproteobacteria</taxon>
        <taxon>Rhodocyclales</taxon>
        <taxon>Rhodocyclaceae</taxon>
        <taxon>Niveibacterium</taxon>
    </lineage>
</organism>
<dbReference type="PANTHER" id="PTHR32089:SF112">
    <property type="entry name" value="LYSOZYME-LIKE PROTEIN-RELATED"/>
    <property type="match status" value="1"/>
</dbReference>
<keyword evidence="3" id="KW-0812">Transmembrane</keyword>
<sequence>MANWFSRFDARHSATALYLVLAIFALQAGWQQGAIGWPAAVLLVGAALLAIAWRSRRGKGGETARLTALCEEVAAGKFEGRITGIQPGSADEALCWAFNDMLDQLEATFREQKTALAMAGEGKFYRLTQTSGLHGEFRAELARTNAVIESLAASHALQHRNELLSRLGTLNSTHLLSDLQTNVRDMQTVAEASDALNAIARANFEDAQQSRAAIDQLVHSLGDISTRVDTTLAAIKVFNEHSEQIRRSVDLITGIANQTNLLALNAAIEAARAGEQGRGFAVVADEVRKLAENTKQSSEQIAKVMEVFSDDARQILQNAHEMHGATASSRDQIATLEQSFVRFEASSQKALVEVEKVGDISAVSLAKTDHILYKQNAYLVPVNGPASSQAAAIATTEAECRFGKWLAGGHGLFTAPAARGLEAPHRTVHDALQQMVSVLSAGDWASNATAKQMAYQHFETAEAASSQMMAMLDRIVVQREAERAQH</sequence>
<dbReference type="Pfam" id="PF13682">
    <property type="entry name" value="CZB"/>
    <property type="match status" value="1"/>
</dbReference>
<name>A0ABX7M8H1_9RHOO</name>
<keyword evidence="1 2" id="KW-0807">Transducer</keyword>
<dbReference type="PANTHER" id="PTHR32089">
    <property type="entry name" value="METHYL-ACCEPTING CHEMOTAXIS PROTEIN MCPB"/>
    <property type="match status" value="1"/>
</dbReference>
<keyword evidence="3" id="KW-0472">Membrane</keyword>
<keyword evidence="3" id="KW-1133">Transmembrane helix</keyword>
<evidence type="ECO:0000256" key="3">
    <source>
        <dbReference type="SAM" id="Phobius"/>
    </source>
</evidence>
<evidence type="ECO:0000259" key="4">
    <source>
        <dbReference type="PROSITE" id="PS50111"/>
    </source>
</evidence>
<feature type="domain" description="Methyl-accepting transducer" evidence="4">
    <location>
        <begin position="186"/>
        <end position="364"/>
    </location>
</feature>
<dbReference type="PROSITE" id="PS50111">
    <property type="entry name" value="CHEMOTAXIS_TRANSDUC_2"/>
    <property type="match status" value="1"/>
</dbReference>
<keyword evidence="6" id="KW-1185">Reference proteome</keyword>
<proteinExistence type="predicted"/>
<evidence type="ECO:0000256" key="2">
    <source>
        <dbReference type="PROSITE-ProRule" id="PRU00284"/>
    </source>
</evidence>
<evidence type="ECO:0000256" key="1">
    <source>
        <dbReference type="ARBA" id="ARBA00023224"/>
    </source>
</evidence>
<dbReference type="SMART" id="SM00283">
    <property type="entry name" value="MA"/>
    <property type="match status" value="1"/>
</dbReference>
<dbReference type="InterPro" id="IPR004089">
    <property type="entry name" value="MCPsignal_dom"/>
</dbReference>
<feature type="transmembrane region" description="Helical" evidence="3">
    <location>
        <begin position="12"/>
        <end position="29"/>
    </location>
</feature>
<accession>A0ABX7M8H1</accession>
<dbReference type="EMBL" id="CP071060">
    <property type="protein sequence ID" value="QSI78035.1"/>
    <property type="molecule type" value="Genomic_DNA"/>
</dbReference>
<dbReference type="SUPFAM" id="SSF58104">
    <property type="entry name" value="Methyl-accepting chemotaxis protein (MCP) signaling domain"/>
    <property type="match status" value="1"/>
</dbReference>
<feature type="transmembrane region" description="Helical" evidence="3">
    <location>
        <begin position="35"/>
        <end position="53"/>
    </location>
</feature>
<evidence type="ECO:0000313" key="5">
    <source>
        <dbReference type="EMBL" id="QSI78035.1"/>
    </source>
</evidence>
<dbReference type="Gene3D" id="1.10.287.950">
    <property type="entry name" value="Methyl-accepting chemotaxis protein"/>
    <property type="match status" value="1"/>
</dbReference>
<dbReference type="RefSeq" id="WP_206255297.1">
    <property type="nucleotide sequence ID" value="NZ_CP071060.1"/>
</dbReference>